<reference evidence="4 5" key="1">
    <citation type="submission" date="2023-07" db="EMBL/GenBank/DDBJ databases">
        <title>Description of novel actinomycetes strains, isolated from tidal flat sediment.</title>
        <authorList>
            <person name="Lu C."/>
        </authorList>
    </citation>
    <scope>NUCLEOTIDE SEQUENCE [LARGE SCALE GENOMIC DNA]</scope>
    <source>
        <strain evidence="4 5">SYSU T00b441</strain>
    </source>
</reference>
<organism evidence="4 5">
    <name type="scientific">Actinotalea lenta</name>
    <dbReference type="NCBI Taxonomy" id="3064654"/>
    <lineage>
        <taxon>Bacteria</taxon>
        <taxon>Bacillati</taxon>
        <taxon>Actinomycetota</taxon>
        <taxon>Actinomycetes</taxon>
        <taxon>Micrococcales</taxon>
        <taxon>Cellulomonadaceae</taxon>
        <taxon>Actinotalea</taxon>
    </lineage>
</organism>
<dbReference type="Pfam" id="PF00082">
    <property type="entry name" value="Peptidase_S8"/>
    <property type="match status" value="1"/>
</dbReference>
<comment type="similarity">
    <text evidence="1">Belongs to the peptidase S8 family.</text>
</comment>
<gene>
    <name evidence="4" type="ORF">Q6348_00815</name>
</gene>
<dbReference type="EC" id="3.4.-.-" evidence="4"/>
<proteinExistence type="inferred from homology"/>
<dbReference type="CDD" id="cd00306">
    <property type="entry name" value="Peptidases_S8_S53"/>
    <property type="match status" value="1"/>
</dbReference>
<evidence type="ECO:0000259" key="3">
    <source>
        <dbReference type="Pfam" id="PF00082"/>
    </source>
</evidence>
<accession>A0ABT9D4U6</accession>
<dbReference type="SUPFAM" id="SSF52743">
    <property type="entry name" value="Subtilisin-like"/>
    <property type="match status" value="1"/>
</dbReference>
<comment type="caution">
    <text evidence="4">The sequence shown here is derived from an EMBL/GenBank/DDBJ whole genome shotgun (WGS) entry which is preliminary data.</text>
</comment>
<dbReference type="Gene3D" id="3.40.50.200">
    <property type="entry name" value="Peptidase S8/S53 domain"/>
    <property type="match status" value="1"/>
</dbReference>
<evidence type="ECO:0000313" key="5">
    <source>
        <dbReference type="Proteomes" id="UP001232536"/>
    </source>
</evidence>
<evidence type="ECO:0000256" key="1">
    <source>
        <dbReference type="PROSITE-ProRule" id="PRU01240"/>
    </source>
</evidence>
<name>A0ABT9D4U6_9CELL</name>
<dbReference type="RefSeq" id="WP_304599444.1">
    <property type="nucleotide sequence ID" value="NZ_JAUQYO010000003.1"/>
</dbReference>
<feature type="domain" description="Peptidase S8/S53" evidence="3">
    <location>
        <begin position="96"/>
        <end position="260"/>
    </location>
</feature>
<comment type="caution">
    <text evidence="1">Lacks conserved residue(s) required for the propagation of feature annotation.</text>
</comment>
<dbReference type="Proteomes" id="UP001232536">
    <property type="component" value="Unassembled WGS sequence"/>
</dbReference>
<dbReference type="GO" id="GO:0016787">
    <property type="term" value="F:hydrolase activity"/>
    <property type="evidence" value="ECO:0007669"/>
    <property type="project" value="UniProtKB-KW"/>
</dbReference>
<sequence>MTALSHHRPGPTEERPGETPDTVRAGPVDLRAWLGGTGRPQLDVPLAPTPPRLAGARTPRVALVGGGVDRQHPDLAGAHVVVWPGGRGLAPDVTATAYASLLVGQGVAHARGLVPDAVLLVAAVEHPDEPSTDAATARAVRWCVGAGAEVIVLPYGRRRLGRRLTVTLHAAMAHGTRVFAAAGDLGPDILTFPGSVTGVVAVTAHDGSRLLAGCSACADIAAPGADVPAAGPRSRTRLRGSGAATVLAAGAHLTAVAAEPDTAPLLLR</sequence>
<protein>
    <submittedName>
        <fullName evidence="4">S8/S53 family peptidase</fullName>
        <ecNumber evidence="4">3.4.-.-</ecNumber>
    </submittedName>
</protein>
<dbReference type="InterPro" id="IPR036852">
    <property type="entry name" value="Peptidase_S8/S53_dom_sf"/>
</dbReference>
<dbReference type="InterPro" id="IPR000209">
    <property type="entry name" value="Peptidase_S8/S53_dom"/>
</dbReference>
<dbReference type="PROSITE" id="PS51892">
    <property type="entry name" value="SUBTILASE"/>
    <property type="match status" value="1"/>
</dbReference>
<evidence type="ECO:0000256" key="2">
    <source>
        <dbReference type="SAM" id="MobiDB-lite"/>
    </source>
</evidence>
<evidence type="ECO:0000313" key="4">
    <source>
        <dbReference type="EMBL" id="MDO8105737.1"/>
    </source>
</evidence>
<dbReference type="EMBL" id="JAUQYP010000001">
    <property type="protein sequence ID" value="MDO8105737.1"/>
    <property type="molecule type" value="Genomic_DNA"/>
</dbReference>
<feature type="region of interest" description="Disordered" evidence="2">
    <location>
        <begin position="34"/>
        <end position="53"/>
    </location>
</feature>
<keyword evidence="4" id="KW-0378">Hydrolase</keyword>
<feature type="region of interest" description="Disordered" evidence="2">
    <location>
        <begin position="1"/>
        <end position="25"/>
    </location>
</feature>
<keyword evidence="5" id="KW-1185">Reference proteome</keyword>